<keyword evidence="3" id="KW-1185">Reference proteome</keyword>
<accession>A0AAN9PM41</accession>
<reference evidence="2 3" key="1">
    <citation type="submission" date="2024-01" db="EMBL/GenBank/DDBJ databases">
        <title>The genomes of 5 underutilized Papilionoideae crops provide insights into root nodulation and disease resistance.</title>
        <authorList>
            <person name="Yuan L."/>
        </authorList>
    </citation>
    <scope>NUCLEOTIDE SEQUENCE [LARGE SCALE GENOMIC DNA]</scope>
    <source>
        <strain evidence="2">LY-2023</strain>
        <tissue evidence="2">Leaf</tissue>
    </source>
</reference>
<comment type="caution">
    <text evidence="2">The sequence shown here is derived from an EMBL/GenBank/DDBJ whole genome shotgun (WGS) entry which is preliminary data.</text>
</comment>
<organism evidence="2 3">
    <name type="scientific">Clitoria ternatea</name>
    <name type="common">Butterfly pea</name>
    <dbReference type="NCBI Taxonomy" id="43366"/>
    <lineage>
        <taxon>Eukaryota</taxon>
        <taxon>Viridiplantae</taxon>
        <taxon>Streptophyta</taxon>
        <taxon>Embryophyta</taxon>
        <taxon>Tracheophyta</taxon>
        <taxon>Spermatophyta</taxon>
        <taxon>Magnoliopsida</taxon>
        <taxon>eudicotyledons</taxon>
        <taxon>Gunneridae</taxon>
        <taxon>Pentapetalae</taxon>
        <taxon>rosids</taxon>
        <taxon>fabids</taxon>
        <taxon>Fabales</taxon>
        <taxon>Fabaceae</taxon>
        <taxon>Papilionoideae</taxon>
        <taxon>50 kb inversion clade</taxon>
        <taxon>NPAAA clade</taxon>
        <taxon>indigoferoid/millettioid clade</taxon>
        <taxon>Phaseoleae</taxon>
        <taxon>Clitoria</taxon>
    </lineage>
</organism>
<dbReference type="EMBL" id="JAYKXN010000003">
    <property type="protein sequence ID" value="KAK7302853.1"/>
    <property type="molecule type" value="Genomic_DNA"/>
</dbReference>
<protein>
    <submittedName>
        <fullName evidence="2">Uncharacterized protein</fullName>
    </submittedName>
</protein>
<dbReference type="AlphaFoldDB" id="A0AAN9PM41"/>
<sequence>MLSEKCCQKSDMEKLQGEIRTQLAELESESVENMGFDREFRQALINIALSNPLLFPPPQGGGALKSCGSFMIGTGNSLLRASRQVLDAIEHEYKEQEVSKHRESSISLPNRFSGGSNCDNGGQE</sequence>
<evidence type="ECO:0000256" key="1">
    <source>
        <dbReference type="SAM" id="MobiDB-lite"/>
    </source>
</evidence>
<feature type="compositionally biased region" description="Basic and acidic residues" evidence="1">
    <location>
        <begin position="94"/>
        <end position="104"/>
    </location>
</feature>
<feature type="compositionally biased region" description="Polar residues" evidence="1">
    <location>
        <begin position="105"/>
        <end position="124"/>
    </location>
</feature>
<name>A0AAN9PM41_CLITE</name>
<feature type="region of interest" description="Disordered" evidence="1">
    <location>
        <begin position="94"/>
        <end position="124"/>
    </location>
</feature>
<dbReference type="Proteomes" id="UP001359559">
    <property type="component" value="Unassembled WGS sequence"/>
</dbReference>
<evidence type="ECO:0000313" key="3">
    <source>
        <dbReference type="Proteomes" id="UP001359559"/>
    </source>
</evidence>
<proteinExistence type="predicted"/>
<evidence type="ECO:0000313" key="2">
    <source>
        <dbReference type="EMBL" id="KAK7302853.1"/>
    </source>
</evidence>
<gene>
    <name evidence="2" type="ORF">RJT34_13750</name>
</gene>